<dbReference type="PANTHER" id="PTHR34478:SF2">
    <property type="entry name" value="MEMBRANE PROTEIN"/>
    <property type="match status" value="1"/>
</dbReference>
<evidence type="ECO:0000256" key="3">
    <source>
        <dbReference type="ARBA" id="ARBA00022692"/>
    </source>
</evidence>
<dbReference type="AlphaFoldDB" id="A0A411YIV5"/>
<feature type="compositionally biased region" description="Polar residues" evidence="6">
    <location>
        <begin position="21"/>
        <end position="30"/>
    </location>
</feature>
<evidence type="ECO:0000256" key="2">
    <source>
        <dbReference type="ARBA" id="ARBA00008854"/>
    </source>
</evidence>
<dbReference type="Pfam" id="PF04011">
    <property type="entry name" value="LemA"/>
    <property type="match status" value="1"/>
</dbReference>
<dbReference type="SUPFAM" id="SSF140478">
    <property type="entry name" value="LemA-like"/>
    <property type="match status" value="1"/>
</dbReference>
<protein>
    <submittedName>
        <fullName evidence="7">LemA family protein</fullName>
    </submittedName>
</protein>
<reference evidence="7 8" key="1">
    <citation type="submission" date="2019-01" db="EMBL/GenBank/DDBJ databases">
        <title>Egibacter rhizosphaerae EGI 80759T.</title>
        <authorList>
            <person name="Chen D.-D."/>
            <person name="Tian Y."/>
            <person name="Jiao J.-Y."/>
            <person name="Zhang X.-T."/>
            <person name="Zhang Y.-G."/>
            <person name="Zhang Y."/>
            <person name="Xiao M."/>
            <person name="Shu W.-S."/>
            <person name="Li W.-J."/>
        </authorList>
    </citation>
    <scope>NUCLEOTIDE SEQUENCE [LARGE SCALE GENOMIC DNA]</scope>
    <source>
        <strain evidence="7 8">EGI 80759</strain>
    </source>
</reference>
<name>A0A411YIV5_9ACTN</name>
<dbReference type="KEGG" id="erz:ER308_17390"/>
<sequence>MRSCANADADGRSGRRVSGTAGATRNATTSGSGGWCRASRCSTAGSVAAARTSSRSVPPTTGARSSTTVTSNVAAPVATGLPARTVTRSRLRGCPHQLRRRYDLIPNLVEAVKGYASHEQDVLERVVEARAVAAANDGAHEGQIRDEQRLAGELRQLLAVAESYPDLKADARFRDLQHQLAETEDRIAAIRRLHNANVRRWNTLGETVPWRFLRGLVSWEHEPYFEVEDPVRTTVPGFERGTAD</sequence>
<evidence type="ECO:0000256" key="5">
    <source>
        <dbReference type="ARBA" id="ARBA00023136"/>
    </source>
</evidence>
<feature type="compositionally biased region" description="Low complexity" evidence="6">
    <location>
        <begin position="42"/>
        <end position="57"/>
    </location>
</feature>
<dbReference type="EMBL" id="CP036402">
    <property type="protein sequence ID" value="QBI21170.1"/>
    <property type="molecule type" value="Genomic_DNA"/>
</dbReference>
<keyword evidence="4" id="KW-1133">Transmembrane helix</keyword>
<evidence type="ECO:0000256" key="4">
    <source>
        <dbReference type="ARBA" id="ARBA00022989"/>
    </source>
</evidence>
<evidence type="ECO:0000256" key="1">
    <source>
        <dbReference type="ARBA" id="ARBA00004167"/>
    </source>
</evidence>
<dbReference type="Gene3D" id="1.20.1440.20">
    <property type="entry name" value="LemA-like domain"/>
    <property type="match status" value="1"/>
</dbReference>
<dbReference type="InterPro" id="IPR007156">
    <property type="entry name" value="MamQ_LemA"/>
</dbReference>
<keyword evidence="8" id="KW-1185">Reference proteome</keyword>
<keyword evidence="3" id="KW-0812">Transmembrane</keyword>
<feature type="region of interest" description="Disordered" evidence="6">
    <location>
        <begin position="1"/>
        <end position="70"/>
    </location>
</feature>
<organism evidence="7 8">
    <name type="scientific">Egibacter rhizosphaerae</name>
    <dbReference type="NCBI Taxonomy" id="1670831"/>
    <lineage>
        <taxon>Bacteria</taxon>
        <taxon>Bacillati</taxon>
        <taxon>Actinomycetota</taxon>
        <taxon>Nitriliruptoria</taxon>
        <taxon>Egibacterales</taxon>
        <taxon>Egibacteraceae</taxon>
        <taxon>Egibacter</taxon>
    </lineage>
</organism>
<comment type="subcellular location">
    <subcellularLocation>
        <location evidence="1">Membrane</location>
        <topology evidence="1">Single-pass membrane protein</topology>
    </subcellularLocation>
</comment>
<proteinExistence type="inferred from homology"/>
<comment type="similarity">
    <text evidence="2">Belongs to the LemA family.</text>
</comment>
<dbReference type="OrthoDB" id="9804152at2"/>
<accession>A0A411YIV5</accession>
<dbReference type="GO" id="GO:0016020">
    <property type="term" value="C:membrane"/>
    <property type="evidence" value="ECO:0007669"/>
    <property type="project" value="UniProtKB-SubCell"/>
</dbReference>
<keyword evidence="5" id="KW-0472">Membrane</keyword>
<dbReference type="InterPro" id="IPR023353">
    <property type="entry name" value="LemA-like_dom_sf"/>
</dbReference>
<dbReference type="PANTHER" id="PTHR34478">
    <property type="entry name" value="PROTEIN LEMA"/>
    <property type="match status" value="1"/>
</dbReference>
<evidence type="ECO:0000313" key="7">
    <source>
        <dbReference type="EMBL" id="QBI21170.1"/>
    </source>
</evidence>
<evidence type="ECO:0000313" key="8">
    <source>
        <dbReference type="Proteomes" id="UP000291469"/>
    </source>
</evidence>
<dbReference type="Proteomes" id="UP000291469">
    <property type="component" value="Chromosome"/>
</dbReference>
<feature type="compositionally biased region" description="Polar residues" evidence="6">
    <location>
        <begin position="58"/>
        <end position="70"/>
    </location>
</feature>
<evidence type="ECO:0000256" key="6">
    <source>
        <dbReference type="SAM" id="MobiDB-lite"/>
    </source>
</evidence>
<gene>
    <name evidence="7" type="ORF">ER308_17390</name>
</gene>